<comment type="caution">
    <text evidence="15">The sequence shown here is derived from an EMBL/GenBank/DDBJ whole genome shotgun (WGS) entry which is preliminary data.</text>
</comment>
<dbReference type="FunFam" id="1.10.486.10:FF:000003">
    <property type="entry name" value="ATP-dependent DNA helicase"/>
    <property type="match status" value="1"/>
</dbReference>
<evidence type="ECO:0000256" key="2">
    <source>
        <dbReference type="ARBA" id="ARBA00022741"/>
    </source>
</evidence>
<dbReference type="GO" id="GO:0016887">
    <property type="term" value="F:ATP hydrolysis activity"/>
    <property type="evidence" value="ECO:0007669"/>
    <property type="project" value="RHEA"/>
</dbReference>
<name>A0A420DKU3_9FLAO</name>
<dbReference type="PANTHER" id="PTHR11070">
    <property type="entry name" value="UVRD / RECB / PCRA DNA HELICASE FAMILY MEMBER"/>
    <property type="match status" value="1"/>
</dbReference>
<organism evidence="15 16">
    <name type="scientific">Ichthyenterobacterium magnum</name>
    <dbReference type="NCBI Taxonomy" id="1230530"/>
    <lineage>
        <taxon>Bacteria</taxon>
        <taxon>Pseudomonadati</taxon>
        <taxon>Bacteroidota</taxon>
        <taxon>Flavobacteriia</taxon>
        <taxon>Flavobacteriales</taxon>
        <taxon>Flavobacteriaceae</taxon>
        <taxon>Ichthyenterobacterium</taxon>
    </lineage>
</organism>
<dbReference type="GO" id="GO:0043138">
    <property type="term" value="F:3'-5' DNA helicase activity"/>
    <property type="evidence" value="ECO:0007669"/>
    <property type="project" value="UniProtKB-EC"/>
</dbReference>
<dbReference type="EC" id="5.6.2.4" evidence="9"/>
<evidence type="ECO:0000256" key="6">
    <source>
        <dbReference type="ARBA" id="ARBA00023125"/>
    </source>
</evidence>
<dbReference type="InterPro" id="IPR014017">
    <property type="entry name" value="DNA_helicase_UvrD-like_C"/>
</dbReference>
<dbReference type="EMBL" id="RAQJ01000003">
    <property type="protein sequence ID" value="RKE94880.1"/>
    <property type="molecule type" value="Genomic_DNA"/>
</dbReference>
<feature type="binding site" evidence="12">
    <location>
        <begin position="53"/>
        <end position="60"/>
    </location>
    <ligand>
        <name>ATP</name>
        <dbReference type="ChEBI" id="CHEBI:30616"/>
    </ligand>
</feature>
<evidence type="ECO:0000256" key="3">
    <source>
        <dbReference type="ARBA" id="ARBA00022801"/>
    </source>
</evidence>
<comment type="catalytic activity">
    <reaction evidence="11">
        <text>ATP + H2O = ADP + phosphate + H(+)</text>
        <dbReference type="Rhea" id="RHEA:13065"/>
        <dbReference type="ChEBI" id="CHEBI:15377"/>
        <dbReference type="ChEBI" id="CHEBI:15378"/>
        <dbReference type="ChEBI" id="CHEBI:30616"/>
        <dbReference type="ChEBI" id="CHEBI:43474"/>
        <dbReference type="ChEBI" id="CHEBI:456216"/>
        <dbReference type="EC" id="5.6.2.4"/>
    </reaction>
</comment>
<dbReference type="Pfam" id="PF00580">
    <property type="entry name" value="UvrD-helicase"/>
    <property type="match status" value="1"/>
</dbReference>
<evidence type="ECO:0000256" key="1">
    <source>
        <dbReference type="ARBA" id="ARBA00009922"/>
    </source>
</evidence>
<keyword evidence="4 12" id="KW-0347">Helicase</keyword>
<dbReference type="Gene3D" id="3.40.50.300">
    <property type="entry name" value="P-loop containing nucleotide triphosphate hydrolases"/>
    <property type="match status" value="2"/>
</dbReference>
<keyword evidence="2 12" id="KW-0547">Nucleotide-binding</keyword>
<dbReference type="Gene3D" id="1.10.10.160">
    <property type="match status" value="1"/>
</dbReference>
<dbReference type="Gene3D" id="1.10.486.10">
    <property type="entry name" value="PCRA, domain 4"/>
    <property type="match status" value="1"/>
</dbReference>
<dbReference type="PROSITE" id="PS51198">
    <property type="entry name" value="UVRD_HELICASE_ATP_BIND"/>
    <property type="match status" value="1"/>
</dbReference>
<dbReference type="PANTHER" id="PTHR11070:SF2">
    <property type="entry name" value="ATP-DEPENDENT DNA HELICASE SRS2"/>
    <property type="match status" value="1"/>
</dbReference>
<evidence type="ECO:0000256" key="4">
    <source>
        <dbReference type="ARBA" id="ARBA00022806"/>
    </source>
</evidence>
<keyword evidence="7" id="KW-0413">Isomerase</keyword>
<keyword evidence="16" id="KW-1185">Reference proteome</keyword>
<dbReference type="InterPro" id="IPR013986">
    <property type="entry name" value="DExx_box_DNA_helicase_dom_sf"/>
</dbReference>
<keyword evidence="5 12" id="KW-0067">ATP-binding</keyword>
<dbReference type="Pfam" id="PF13361">
    <property type="entry name" value="UvrD_C"/>
    <property type="match status" value="1"/>
</dbReference>
<comment type="catalytic activity">
    <reaction evidence="8">
        <text>Couples ATP hydrolysis with the unwinding of duplex DNA by translocating in the 3'-5' direction.</text>
        <dbReference type="EC" id="5.6.2.4"/>
    </reaction>
</comment>
<dbReference type="CDD" id="cd17932">
    <property type="entry name" value="DEXQc_UvrD"/>
    <property type="match status" value="1"/>
</dbReference>
<accession>A0A420DKU3</accession>
<dbReference type="GO" id="GO:0033202">
    <property type="term" value="C:DNA helicase complex"/>
    <property type="evidence" value="ECO:0007669"/>
    <property type="project" value="TreeGrafter"/>
</dbReference>
<evidence type="ECO:0000256" key="7">
    <source>
        <dbReference type="ARBA" id="ARBA00023235"/>
    </source>
</evidence>
<proteinExistence type="inferred from homology"/>
<dbReference type="SUPFAM" id="SSF52540">
    <property type="entry name" value="P-loop containing nucleoside triphosphate hydrolases"/>
    <property type="match status" value="1"/>
</dbReference>
<evidence type="ECO:0000259" key="14">
    <source>
        <dbReference type="PROSITE" id="PS51217"/>
    </source>
</evidence>
<evidence type="ECO:0000313" key="16">
    <source>
        <dbReference type="Proteomes" id="UP000284892"/>
    </source>
</evidence>
<evidence type="ECO:0000256" key="11">
    <source>
        <dbReference type="ARBA" id="ARBA00048988"/>
    </source>
</evidence>
<dbReference type="GO" id="GO:0000725">
    <property type="term" value="P:recombinational repair"/>
    <property type="evidence" value="ECO:0007669"/>
    <property type="project" value="TreeGrafter"/>
</dbReference>
<dbReference type="Pfam" id="PF21196">
    <property type="entry name" value="PcrA_UvrD_tudor"/>
    <property type="match status" value="1"/>
</dbReference>
<dbReference type="GO" id="GO:0005524">
    <property type="term" value="F:ATP binding"/>
    <property type="evidence" value="ECO:0007669"/>
    <property type="project" value="UniProtKB-UniRule"/>
</dbReference>
<evidence type="ECO:0000256" key="5">
    <source>
        <dbReference type="ARBA" id="ARBA00022840"/>
    </source>
</evidence>
<dbReference type="AlphaFoldDB" id="A0A420DKU3"/>
<dbReference type="InterPro" id="IPR014016">
    <property type="entry name" value="UvrD-like_ATP-bd"/>
</dbReference>
<dbReference type="GO" id="GO:0005829">
    <property type="term" value="C:cytosol"/>
    <property type="evidence" value="ECO:0007669"/>
    <property type="project" value="TreeGrafter"/>
</dbReference>
<evidence type="ECO:0000259" key="13">
    <source>
        <dbReference type="PROSITE" id="PS51198"/>
    </source>
</evidence>
<dbReference type="PROSITE" id="PS51217">
    <property type="entry name" value="UVRD_HELICASE_CTER"/>
    <property type="match status" value="1"/>
</dbReference>
<keyword evidence="6" id="KW-0238">DNA-binding</keyword>
<gene>
    <name evidence="15" type="ORF">BXY80_1893</name>
</gene>
<keyword evidence="3 12" id="KW-0378">Hydrolase</keyword>
<comment type="similarity">
    <text evidence="1">Belongs to the helicase family. UvrD subfamily.</text>
</comment>
<dbReference type="Proteomes" id="UP000284892">
    <property type="component" value="Unassembled WGS sequence"/>
</dbReference>
<dbReference type="CDD" id="cd18807">
    <property type="entry name" value="SF1_C_UvrD"/>
    <property type="match status" value="1"/>
</dbReference>
<evidence type="ECO:0000313" key="15">
    <source>
        <dbReference type="EMBL" id="RKE94880.1"/>
    </source>
</evidence>
<reference evidence="15 16" key="1">
    <citation type="submission" date="2018-09" db="EMBL/GenBank/DDBJ databases">
        <title>Genomic Encyclopedia of Archaeal and Bacterial Type Strains, Phase II (KMG-II): from individual species to whole genera.</title>
        <authorList>
            <person name="Goeker M."/>
        </authorList>
    </citation>
    <scope>NUCLEOTIDE SEQUENCE [LARGE SCALE GENOMIC DNA]</scope>
    <source>
        <strain evidence="15 16">DSM 26283</strain>
    </source>
</reference>
<evidence type="ECO:0000256" key="10">
    <source>
        <dbReference type="ARBA" id="ARBA00034923"/>
    </source>
</evidence>
<feature type="domain" description="UvrD-like helicase C-terminal" evidence="14">
    <location>
        <begin position="318"/>
        <end position="599"/>
    </location>
</feature>
<feature type="domain" description="UvrD-like helicase ATP-binding" evidence="13">
    <location>
        <begin position="32"/>
        <end position="317"/>
    </location>
</feature>
<evidence type="ECO:0000256" key="12">
    <source>
        <dbReference type="PROSITE-ProRule" id="PRU00560"/>
    </source>
</evidence>
<dbReference type="InterPro" id="IPR000212">
    <property type="entry name" value="DNA_helicase_UvrD/REP"/>
</dbReference>
<protein>
    <recommendedName>
        <fullName evidence="9">DNA 3'-5' helicase</fullName>
        <ecNumber evidence="9">5.6.2.4</ecNumber>
    </recommendedName>
    <alternativeName>
        <fullName evidence="10">DNA 3'-5' helicase II</fullName>
    </alternativeName>
</protein>
<evidence type="ECO:0000256" key="9">
    <source>
        <dbReference type="ARBA" id="ARBA00034808"/>
    </source>
</evidence>
<sequence length="797" mass="90962">MFIIIHKIIQLKGELWLNSRFKINDRLEKYLSQLNDAQLAPTLQKDGPMIVIAGAGSGKTRVLTYRIAYLMSQGVDSFNILALTFTNKAAKEMKGRIASIVGDSEAKNLWMGTFHSVFAKILRFEADRLGYPSNFTIYDTQDSQRLISSIIKEMNLDKDIYKYKQVHSRISSYKNSLITVKAYFQNPELIEADTAARRPKIGEIYKNYVDRCFKAGAMDFDDLLLKTNELLTRFPDVLAKYQDKFRYILVDEYQDTNHSQYLIVRALSDRFQNICVVGDDAQSIYAFRGANINNILNFQRDYDDVKVFRLEQNYRSTKNIVNAANSIIDKNQTKLDKVVWTANDEGAKVKVNRLMTDGDEGRYVASSIFENRMQNQLKNSDFAVLYRTNAQSRAIEDALRKRDIPYRIYGGLSFYQRKEIKDVLSYLRLVINPADEEALKRVINFPARGIGQTTVDRLVVAANGFERSIFEVMQNLDKIDIKINSGTKTKLQNFVTMIESFQVMNQTADVFELAEHVTKVSGIIREFNKGGTPEDITRLENIEELLNGMKDFVEGQKELADATGSLAEFLEDVALATDLDADKGDANHVALMTIHLAKGLEFPYVYIVGLEEDLFPSAMSMNTRSELEEERRLFYVALTRAEKQAYLTYVLSRYRWGKLIDAEPSRFIEEIDDQYLDVLTPVHEPRQNPMLNADIFGDIEPNNIRFKKPVKRKSEAKPPKFVAPKNLKRVTKSNSSEKTNLFDGKLAVGNIVEHMRFGKGEVLKIEGKGADTKAEINFENGGVKKLLLRFAKLDVLG</sequence>
<dbReference type="InterPro" id="IPR027417">
    <property type="entry name" value="P-loop_NTPase"/>
</dbReference>
<evidence type="ECO:0000256" key="8">
    <source>
        <dbReference type="ARBA" id="ARBA00034617"/>
    </source>
</evidence>
<dbReference type="GO" id="GO:0003677">
    <property type="term" value="F:DNA binding"/>
    <property type="evidence" value="ECO:0007669"/>
    <property type="project" value="UniProtKB-KW"/>
</dbReference>